<evidence type="ECO:0000256" key="1">
    <source>
        <dbReference type="ARBA" id="ARBA00005059"/>
    </source>
</evidence>
<comment type="similarity">
    <text evidence="2 8 13">Belongs to the glutamyl-tRNA reductase family.</text>
</comment>
<feature type="active site" description="Nucleophile" evidence="8 9">
    <location>
        <position position="58"/>
    </location>
</feature>
<dbReference type="AlphaFoldDB" id="A0A255ZQS9"/>
<dbReference type="NCBIfam" id="TIGR01035">
    <property type="entry name" value="hemA"/>
    <property type="match status" value="1"/>
</dbReference>
<dbReference type="Gene3D" id="3.40.50.720">
    <property type="entry name" value="NAD(P)-binding Rossmann-like Domain"/>
    <property type="match status" value="1"/>
</dbReference>
<evidence type="ECO:0000256" key="6">
    <source>
        <dbReference type="ARBA" id="ARBA00023244"/>
    </source>
</evidence>
<evidence type="ECO:0000256" key="7">
    <source>
        <dbReference type="ARBA" id="ARBA00047464"/>
    </source>
</evidence>
<feature type="binding site" evidence="8 10">
    <location>
        <position position="113"/>
    </location>
    <ligand>
        <name>substrate</name>
    </ligand>
</feature>
<dbReference type="SUPFAM" id="SSF51735">
    <property type="entry name" value="NAD(P)-binding Rossmann-fold domains"/>
    <property type="match status" value="1"/>
</dbReference>
<comment type="domain">
    <text evidence="8">Possesses an unusual extended V-shaped dimeric structure with each monomer consisting of three distinct domains arranged along a curved 'spinal' alpha-helix. The N-terminal catalytic domain specifically recognizes the glutamate moiety of the substrate. The second domain is the NADPH-binding domain, and the third C-terminal domain is responsible for dimerization.</text>
</comment>
<dbReference type="InterPro" id="IPR006151">
    <property type="entry name" value="Shikm_DH/Glu-tRNA_Rdtase"/>
</dbReference>
<gene>
    <name evidence="8 17" type="primary">hemA</name>
    <name evidence="17" type="ORF">CHX27_08375</name>
</gene>
<keyword evidence="6 8" id="KW-0627">Porphyrin biosynthesis</keyword>
<feature type="site" description="Important for activity" evidence="8 12">
    <location>
        <position position="103"/>
    </location>
</feature>
<keyword evidence="4 8" id="KW-0521">NADP</keyword>
<evidence type="ECO:0000313" key="17">
    <source>
        <dbReference type="EMBL" id="OYQ43917.1"/>
    </source>
</evidence>
<dbReference type="InterPro" id="IPR036343">
    <property type="entry name" value="GluRdtase_N_sf"/>
</dbReference>
<dbReference type="Proteomes" id="UP000216035">
    <property type="component" value="Unassembled WGS sequence"/>
</dbReference>
<evidence type="ECO:0000256" key="12">
    <source>
        <dbReference type="PIRSR" id="PIRSR000445-4"/>
    </source>
</evidence>
<dbReference type="InterPro" id="IPR000343">
    <property type="entry name" value="4pyrrol_synth_GluRdtase"/>
</dbReference>
<evidence type="ECO:0000256" key="2">
    <source>
        <dbReference type="ARBA" id="ARBA00005916"/>
    </source>
</evidence>
<dbReference type="InterPro" id="IPR036453">
    <property type="entry name" value="GluRdtase_dimer_dom_sf"/>
</dbReference>
<accession>A0A255ZQS9</accession>
<feature type="binding site" evidence="8 10">
    <location>
        <position position="124"/>
    </location>
    <ligand>
        <name>substrate</name>
    </ligand>
</feature>
<dbReference type="UniPathway" id="UPA00251">
    <property type="reaction ID" value="UER00316"/>
</dbReference>
<sequence length="429" mass="48103">MEQIHTPKHSSFYVVGLNYKKADAEIRGQFTVPADAQPLLLAQAKAAGIESLMINSTCNRTEIYGFAEHPYQLIKLICDHSNGTAEAFQKVGYVYKSSDAVTHVFRVATGLDSQILGDFEIISQIKFACNQSRSFGLINTFLDRLVNAVIQASKRIKNETDLSTGATSVSFAAVQYILRNVPEVSQKNILLFGTGKIGRNTCENLIKHTKNKHITLINRTKEKAERIAGKFNLTVKDFSELQAEIQQSDVLVVATGAQNPTVDVNILNLRKPLLILDLSVPKNVDANVLQTQGVSLIHMDELSKITDDTLEKRRAQIPAAERILEEVKQEFLEWTKVRKFAPTISALKQKLQEIKNSEIDFQSKKLNGFNEEQAEIISNRIIQKITTHFANHLKDDDTSVEESIFLINKIFQLEQTPETEQKASVSFSN</sequence>
<comment type="caution">
    <text evidence="17">The sequence shown here is derived from an EMBL/GenBank/DDBJ whole genome shotgun (WGS) entry which is preliminary data.</text>
</comment>
<evidence type="ECO:0000256" key="9">
    <source>
        <dbReference type="PIRSR" id="PIRSR000445-1"/>
    </source>
</evidence>
<dbReference type="HAMAP" id="MF_00087">
    <property type="entry name" value="Glu_tRNA_reductase"/>
    <property type="match status" value="1"/>
</dbReference>
<dbReference type="Pfam" id="PF05201">
    <property type="entry name" value="GlutR_N"/>
    <property type="match status" value="1"/>
</dbReference>
<dbReference type="EC" id="1.2.1.70" evidence="3 8"/>
<dbReference type="Pfam" id="PF01488">
    <property type="entry name" value="Shikimate_DH"/>
    <property type="match status" value="1"/>
</dbReference>
<proteinExistence type="inferred from homology"/>
<evidence type="ECO:0000313" key="18">
    <source>
        <dbReference type="Proteomes" id="UP000216035"/>
    </source>
</evidence>
<feature type="binding site" evidence="8 10">
    <location>
        <begin position="118"/>
        <end position="120"/>
    </location>
    <ligand>
        <name>substrate</name>
    </ligand>
</feature>
<feature type="binding site" evidence="8 10">
    <location>
        <begin position="57"/>
        <end position="60"/>
    </location>
    <ligand>
        <name>substrate</name>
    </ligand>
</feature>
<dbReference type="InterPro" id="IPR015896">
    <property type="entry name" value="4pyrrol_synth_GluRdtase_dimer"/>
</dbReference>
<evidence type="ECO:0000256" key="8">
    <source>
        <dbReference type="HAMAP-Rule" id="MF_00087"/>
    </source>
</evidence>
<keyword evidence="5 8" id="KW-0560">Oxidoreductase</keyword>
<dbReference type="PROSITE" id="PS00747">
    <property type="entry name" value="GLUTR"/>
    <property type="match status" value="1"/>
</dbReference>
<comment type="function">
    <text evidence="8">Catalyzes the NADPH-dependent reduction of glutamyl-tRNA(Glu) to glutamate 1-semialdehyde (GSA).</text>
</comment>
<feature type="binding site" evidence="8 11">
    <location>
        <begin position="193"/>
        <end position="198"/>
    </location>
    <ligand>
        <name>NADP(+)</name>
        <dbReference type="ChEBI" id="CHEBI:58349"/>
    </ligand>
</feature>
<dbReference type="PANTHER" id="PTHR43013">
    <property type="entry name" value="GLUTAMYL-TRNA REDUCTASE"/>
    <property type="match status" value="1"/>
</dbReference>
<keyword evidence="18" id="KW-1185">Reference proteome</keyword>
<dbReference type="InterPro" id="IPR018214">
    <property type="entry name" value="GluRdtase_CS"/>
</dbReference>
<evidence type="ECO:0000256" key="13">
    <source>
        <dbReference type="RuleBase" id="RU000584"/>
    </source>
</evidence>
<name>A0A255ZQS9_9FLAO</name>
<feature type="domain" description="Glutamyl-tRNA reductase N-terminal" evidence="16">
    <location>
        <begin position="15"/>
        <end position="160"/>
    </location>
</feature>
<comment type="miscellaneous">
    <text evidence="8">During catalysis, the active site Cys acts as a nucleophile attacking the alpha-carbonyl group of tRNA-bound glutamate with the formation of a thioester intermediate between enzyme and glutamate, and the concomitant release of tRNA(Glu). The thioester intermediate is finally reduced by direct hydride transfer from NADPH, to form the product GSA.</text>
</comment>
<evidence type="ECO:0000256" key="5">
    <source>
        <dbReference type="ARBA" id="ARBA00023002"/>
    </source>
</evidence>
<dbReference type="InterPro" id="IPR036291">
    <property type="entry name" value="NAD(P)-bd_dom_sf"/>
</dbReference>
<dbReference type="GO" id="GO:0019353">
    <property type="term" value="P:protoporphyrinogen IX biosynthetic process from glutamate"/>
    <property type="evidence" value="ECO:0007669"/>
    <property type="project" value="TreeGrafter"/>
</dbReference>
<dbReference type="RefSeq" id="WP_094486350.1">
    <property type="nucleotide sequence ID" value="NZ_NOXX01000196.1"/>
</dbReference>
<feature type="domain" description="Quinate/shikimate 5-dehydrogenase/glutamyl-tRNA reductase" evidence="15">
    <location>
        <begin position="179"/>
        <end position="305"/>
    </location>
</feature>
<dbReference type="SUPFAM" id="SSF69742">
    <property type="entry name" value="Glutamyl tRNA-reductase catalytic, N-terminal domain"/>
    <property type="match status" value="1"/>
</dbReference>
<dbReference type="GO" id="GO:0008883">
    <property type="term" value="F:glutamyl-tRNA reductase activity"/>
    <property type="evidence" value="ECO:0007669"/>
    <property type="project" value="UniProtKB-UniRule"/>
</dbReference>
<protein>
    <recommendedName>
        <fullName evidence="3 8">Glutamyl-tRNA reductase</fullName>
        <shortName evidence="8">GluTR</shortName>
        <ecNumber evidence="3 8">1.2.1.70</ecNumber>
    </recommendedName>
</protein>
<reference evidence="17 18" key="1">
    <citation type="submission" date="2017-07" db="EMBL/GenBank/DDBJ databases">
        <title>Flavobacterium cyanobacteriorum sp. nov., isolated from cyanobacterial aggregates in a eutrophic lake.</title>
        <authorList>
            <person name="Cai H."/>
        </authorList>
    </citation>
    <scope>NUCLEOTIDE SEQUENCE [LARGE SCALE GENOMIC DNA]</scope>
    <source>
        <strain evidence="17 18">TH167</strain>
    </source>
</reference>
<evidence type="ECO:0000256" key="4">
    <source>
        <dbReference type="ARBA" id="ARBA00022857"/>
    </source>
</evidence>
<evidence type="ECO:0000256" key="11">
    <source>
        <dbReference type="PIRSR" id="PIRSR000445-3"/>
    </source>
</evidence>
<dbReference type="GO" id="GO:0050661">
    <property type="term" value="F:NADP binding"/>
    <property type="evidence" value="ECO:0007669"/>
    <property type="project" value="InterPro"/>
</dbReference>
<dbReference type="EMBL" id="NOXX01000196">
    <property type="protein sequence ID" value="OYQ43917.1"/>
    <property type="molecule type" value="Genomic_DNA"/>
</dbReference>
<dbReference type="PANTHER" id="PTHR43013:SF1">
    <property type="entry name" value="GLUTAMYL-TRNA REDUCTASE"/>
    <property type="match status" value="1"/>
</dbReference>
<dbReference type="PIRSF" id="PIRSF000445">
    <property type="entry name" value="4pyrrol_synth_GluRdtase"/>
    <property type="match status" value="1"/>
</dbReference>
<comment type="pathway">
    <text evidence="1 8 13">Porphyrin-containing compound metabolism; protoporphyrin-IX biosynthesis; 5-aminolevulinate from L-glutamyl-tRNA(Glu): step 1/2.</text>
</comment>
<dbReference type="Gene3D" id="3.30.460.30">
    <property type="entry name" value="Glutamyl-tRNA reductase, N-terminal domain"/>
    <property type="match status" value="1"/>
</dbReference>
<evidence type="ECO:0000256" key="3">
    <source>
        <dbReference type="ARBA" id="ARBA00012970"/>
    </source>
</evidence>
<feature type="domain" description="Tetrapyrrole biosynthesis glutamyl-tRNA reductase dimerisation" evidence="14">
    <location>
        <begin position="319"/>
        <end position="413"/>
    </location>
</feature>
<evidence type="ECO:0000259" key="14">
    <source>
        <dbReference type="Pfam" id="PF00745"/>
    </source>
</evidence>
<evidence type="ECO:0000259" key="16">
    <source>
        <dbReference type="Pfam" id="PF05201"/>
    </source>
</evidence>
<comment type="catalytic activity">
    <reaction evidence="7 8 13">
        <text>(S)-4-amino-5-oxopentanoate + tRNA(Glu) + NADP(+) = L-glutamyl-tRNA(Glu) + NADPH + H(+)</text>
        <dbReference type="Rhea" id="RHEA:12344"/>
        <dbReference type="Rhea" id="RHEA-COMP:9663"/>
        <dbReference type="Rhea" id="RHEA-COMP:9680"/>
        <dbReference type="ChEBI" id="CHEBI:15378"/>
        <dbReference type="ChEBI" id="CHEBI:57501"/>
        <dbReference type="ChEBI" id="CHEBI:57783"/>
        <dbReference type="ChEBI" id="CHEBI:58349"/>
        <dbReference type="ChEBI" id="CHEBI:78442"/>
        <dbReference type="ChEBI" id="CHEBI:78520"/>
        <dbReference type="EC" id="1.2.1.70"/>
    </reaction>
</comment>
<dbReference type="InterPro" id="IPR015895">
    <property type="entry name" value="4pyrrol_synth_GluRdtase_N"/>
</dbReference>
<evidence type="ECO:0000259" key="15">
    <source>
        <dbReference type="Pfam" id="PF01488"/>
    </source>
</evidence>
<dbReference type="Pfam" id="PF00745">
    <property type="entry name" value="GlutR_dimer"/>
    <property type="match status" value="1"/>
</dbReference>
<dbReference type="OrthoDB" id="110209at2"/>
<evidence type="ECO:0000256" key="10">
    <source>
        <dbReference type="PIRSR" id="PIRSR000445-2"/>
    </source>
</evidence>
<dbReference type="FunFam" id="3.30.460.30:FF:000001">
    <property type="entry name" value="Glutamyl-tRNA reductase"/>
    <property type="match status" value="1"/>
</dbReference>
<comment type="subunit">
    <text evidence="8">Homodimer.</text>
</comment>
<organism evidence="17 18">
    <name type="scientific">Flavobacterium aurantiibacter</name>
    <dbReference type="NCBI Taxonomy" id="2023067"/>
    <lineage>
        <taxon>Bacteria</taxon>
        <taxon>Pseudomonadati</taxon>
        <taxon>Bacteroidota</taxon>
        <taxon>Flavobacteriia</taxon>
        <taxon>Flavobacteriales</taxon>
        <taxon>Flavobacteriaceae</taxon>
        <taxon>Flavobacterium</taxon>
    </lineage>
</organism>
<dbReference type="SUPFAM" id="SSF69075">
    <property type="entry name" value="Glutamyl tRNA-reductase dimerization domain"/>
    <property type="match status" value="1"/>
</dbReference>